<dbReference type="InterPro" id="IPR019557">
    <property type="entry name" value="AminoTfrase-like_pln_mobile"/>
</dbReference>
<feature type="region of interest" description="Disordered" evidence="2">
    <location>
        <begin position="881"/>
        <end position="998"/>
    </location>
</feature>
<sequence length="1306" mass="145086">MPRSTKHRGESSRASRRSEDDVQRTEDPMPYFNLSPLREDDSERLDKGVKVCALGPLEESSPLEGVVDMHRVDWTERGYRYRRGGDYPGHFPLDEHLFPFIQGFVPVNWEGPDGLLLSERAQLERAILVGRDSMMGTCSFHYPSFPIDYTAQAHFPEMGQLGLFGAEPVNRVRELMLAQGLWEVHGLPKTGPTFTGHIPLPSGPEFVSEGYDRSCFLDQIMSKEAASWYDRWSVISSHRFRFGATEWLMGILYHYHPLLAQVGILHAVVAALYSYPCHSGLLQALAERFNRRFNTFCVADGETCLDLWALHRISGLPISGQFYEEVCLNDLLRDQSTGAGSYVLSHSFRYLMKVWRDLARCGRDECLSASKGTVRVSCDAWLRFFYNGPFCFHKEFASESYDPADYSQLSVTLEDNVKYLYAPQGHGWNPRQLSDWTYLAAYLVYWLSTFVVPFGEEGNIRPEVIYPACSLASGVQLALAPATLANIFHGLGDLTASSSPRDKSIVLPTHYLSAWAGLLLPELCHNVSLENPSMPLLFMFRNRLEQAHQRQLEEAHRRFSFVPSVGQSGLDHACCSRDFRPYAEESRGGQIYRLPHSPAPSASFRREWLWCIRPGVLLFRKGGSLFMEPYFPHRFARNFGYDQAVPPNADFALPDRTYRGLDRHLVASSWWCFFIRRDPSQEFFIPGQRRDGRVDILYARWWTRHNKAFREHADVVKAAEGAYLSRAGASISSIASKFLRQEFPALAGKVSTVGRRRARAQVTDPAERRARVEALEPLARPEGSSATSRGSGEPPLVYFWWRHFLLDCRYQVDTTLSAFIPHDVSGAWERHLCHSIARVGPREFISWIENGTTLQHFWDAIVEAGRVVKVPFDRVVLPPPFSQAPTESFIPPAALPKPDTSRSRKRRASREAGSSQPGAQEGTPEPSASVGGALQTPGSEEAAGATPREGLTPPAEDNYNPTFDGTPSPDTTGLLHVSSSEPGYVPGEASAGGGTSHQAALTPSLQEIHSLLVSGPGGELPGFSDFAPGLLEGGTLPRALHCASPRGRRVKFWRGQLGKTMVRAFAQRRTSFYCSPQVLPGRRGISRLTRAFILFAGGAEIMAELMEMGPSVAVFSSAATQAGAEGAPHGAVTAPLLSAPSESLTAVGGDVPLPPFVAASPVGFAPFPSHGVLWPSEPQSIQMADQGGILETLMGLARSAMEESSPPCLERVRGFLYRNTRAYHLMGFPRDPWMAADDAVWDEVKQRCQEATRLKIQELSAEVALEEQRFETLRSQRGGVLSRVETLRAGCAQCHADIIGFQRTIE</sequence>
<dbReference type="Proteomes" id="UP000652761">
    <property type="component" value="Unassembled WGS sequence"/>
</dbReference>
<evidence type="ECO:0000256" key="1">
    <source>
        <dbReference type="SAM" id="Coils"/>
    </source>
</evidence>
<feature type="compositionally biased region" description="Basic and acidic residues" evidence="2">
    <location>
        <begin position="7"/>
        <end position="27"/>
    </location>
</feature>
<organism evidence="4 5">
    <name type="scientific">Colocasia esculenta</name>
    <name type="common">Wild taro</name>
    <name type="synonym">Arum esculentum</name>
    <dbReference type="NCBI Taxonomy" id="4460"/>
    <lineage>
        <taxon>Eukaryota</taxon>
        <taxon>Viridiplantae</taxon>
        <taxon>Streptophyta</taxon>
        <taxon>Embryophyta</taxon>
        <taxon>Tracheophyta</taxon>
        <taxon>Spermatophyta</taxon>
        <taxon>Magnoliopsida</taxon>
        <taxon>Liliopsida</taxon>
        <taxon>Araceae</taxon>
        <taxon>Aroideae</taxon>
        <taxon>Colocasieae</taxon>
        <taxon>Colocasia</taxon>
    </lineage>
</organism>
<dbReference type="Pfam" id="PF10536">
    <property type="entry name" value="PMD"/>
    <property type="match status" value="1"/>
</dbReference>
<gene>
    <name evidence="4" type="ORF">Taro_007159</name>
</gene>
<dbReference type="GO" id="GO:0010073">
    <property type="term" value="P:meristem maintenance"/>
    <property type="evidence" value="ECO:0007669"/>
    <property type="project" value="InterPro"/>
</dbReference>
<keyword evidence="1" id="KW-0175">Coiled coil</keyword>
<dbReference type="PANTHER" id="PTHR46033:SF16">
    <property type="entry name" value="AMINOTRANSFERASE-LIKE PLANT MOBILE DOMAIN-CONTAINING PROTEIN"/>
    <property type="match status" value="1"/>
</dbReference>
<dbReference type="PANTHER" id="PTHR46033">
    <property type="entry name" value="PROTEIN MAIN-LIKE 2"/>
    <property type="match status" value="1"/>
</dbReference>
<name>A0A843TTB2_COLES</name>
<dbReference type="InterPro" id="IPR044824">
    <property type="entry name" value="MAIN-like"/>
</dbReference>
<feature type="coiled-coil region" evidence="1">
    <location>
        <begin position="1249"/>
        <end position="1276"/>
    </location>
</feature>
<comment type="caution">
    <text evidence="4">The sequence shown here is derived from an EMBL/GenBank/DDBJ whole genome shotgun (WGS) entry which is preliminary data.</text>
</comment>
<evidence type="ECO:0000313" key="4">
    <source>
        <dbReference type="EMBL" id="MQL74798.1"/>
    </source>
</evidence>
<feature type="domain" description="Aminotransferase-like plant mobile" evidence="3">
    <location>
        <begin position="439"/>
        <end position="702"/>
    </location>
</feature>
<accession>A0A843TTB2</accession>
<feature type="region of interest" description="Disordered" evidence="2">
    <location>
        <begin position="1"/>
        <end position="39"/>
    </location>
</feature>
<dbReference type="OrthoDB" id="694455at2759"/>
<protein>
    <recommendedName>
        <fullName evidence="3">Aminotransferase-like plant mobile domain-containing protein</fullName>
    </recommendedName>
</protein>
<evidence type="ECO:0000313" key="5">
    <source>
        <dbReference type="Proteomes" id="UP000652761"/>
    </source>
</evidence>
<feature type="compositionally biased region" description="Polar residues" evidence="2">
    <location>
        <begin position="959"/>
        <end position="981"/>
    </location>
</feature>
<reference evidence="4" key="1">
    <citation type="submission" date="2017-07" db="EMBL/GenBank/DDBJ databases">
        <title>Taro Niue Genome Assembly and Annotation.</title>
        <authorList>
            <person name="Atibalentja N."/>
            <person name="Keating K."/>
            <person name="Fields C.J."/>
        </authorList>
    </citation>
    <scope>NUCLEOTIDE SEQUENCE</scope>
    <source>
        <strain evidence="4">Niue_2</strain>
        <tissue evidence="4">Leaf</tissue>
    </source>
</reference>
<keyword evidence="5" id="KW-1185">Reference proteome</keyword>
<feature type="non-terminal residue" evidence="4">
    <location>
        <position position="1"/>
    </location>
</feature>
<dbReference type="EMBL" id="NMUH01000223">
    <property type="protein sequence ID" value="MQL74798.1"/>
    <property type="molecule type" value="Genomic_DNA"/>
</dbReference>
<evidence type="ECO:0000259" key="3">
    <source>
        <dbReference type="Pfam" id="PF10536"/>
    </source>
</evidence>
<proteinExistence type="predicted"/>
<evidence type="ECO:0000256" key="2">
    <source>
        <dbReference type="SAM" id="MobiDB-lite"/>
    </source>
</evidence>